<dbReference type="OrthoDB" id="251770at2759"/>
<feature type="domain" description="BRCT" evidence="16">
    <location>
        <begin position="1375"/>
        <end position="1460"/>
    </location>
</feature>
<dbReference type="CDD" id="cd17718">
    <property type="entry name" value="BRCT_TopBP1_rpt3"/>
    <property type="match status" value="1"/>
</dbReference>
<sequence>MADLKVKCVKTDNGAPTDALKVVFESLKEAELDPIWVSEMDCMAVNQRERDSMYIIDPFEGRVFEHLKNVNNRLYGPQCLLACLKNAEAAPRAKHPIYTLGMKNLVISCTGVEKNERERLHNLVELMGGEVSRNFTQSVTHLVAGEVGSKKYLVAGGLSVAIMLPQWVDKVWEKSKQEYCHGSDPEFQAYKCPLFKDLVITVSGISNDERAEVKQVVEAQGGRYTGEMKINDCTHLIVNEPKGQKYEFAVKWKIHIVCLAWLFESVQNGYCMDENKFRVGNMHNAKTPGTKKTSGQLPCITDMSNITNVSVTSNIDETAVITTNQTRMSHSNKSLIKEPESKDPLDDLDLSSRMGDAFLDGCKLFLSGFKSSQIEKLRRIINTGGGTRFNQLNDNVSHVIVGEAVEEHIKQIMEMKSRPHVVSCDWLVQCFQQGIRVDENKFRFSYLPHLDQTSQTVLRSGSRTPAELEKTAATAVLQEDEDMDNIISQYLPQHSDMTDESALLKVIEQEEAEMQQDQGQGELDDADMTEIEGEQGIFNKKTFVILGFDLDQVEALREMIEENKGEHLDDILTEYDMIDSENEVKTGSVLANTSRVVPDFGLVPILGVPIEVTVTEIVTNAWLQMCVENSLYLDPGSNPLFSPIEVKPDCRPLEGCVLSVSGYSGVERDCLMHLAELLGAKTQEFFVRKTSKKLLASTHLLVREADGSKYQAATKWNLPAVTSQWIFACARNGQRVPEEDFLVDKDKINLELSKPSQKEIEKQVIIHREKSAAKVESFKKKTSETMEKQEFPVTDPKKLTDSDKYDLNKKSDTFVNGLKDKPNDKNEKIEYSGPLVELGECTSSVETAGKPKTPRPTNSRLMALKQPRAGSEATPKRQSLRLNTGIDTPGKFLAQGKEFHPSFDLQEFEQALHSPASQYQSPRSRRQSRHRKASLPIEEVFSHHMSQAIKNTAVCTNPSDVIGQKEAKGIDKKFQEQASGPLCGVTIAVSRKLSNNQSDYNNMAALLGADYRWTYDETCTHFIFQGRNNDTSKEFRVAREQGKCIVSPYWLQMCHEQKSKVEETLFPPNYNPNLSLQTVVSKKITPVPATRRSTRASVRSSNAASPPPAPSSPPAPNPPPAPSIEDDQEGEETGKDGFQIDTTQSDEEMAIDCEGFLDEKKKDSVSLEMNAALSKQLENIMAATKAQKQSRRSMKRANSTAENLNSSAEAVSDSNRSRPPSSKSFVKSADEDANTALDKKTSSSVKGPTSHPEPSQSLQDQVGWDDPVSRLEQEKLARELQRATSPTQLSESLSPVLRQKEHRYSSEEDQGEKTDEEIVFKAPTDLKKETRTIALEAPTIVTPKPGEQTQPVKNSTQADNEADDTFSEREDKAKVFMLSGMSPQIFKERDHYGALIELLGGCLLDSQVYDPRCTHLVVGTPTRNEKYLACVSTGKWVLHKSYFEACKTEGKFLDEADHEWGGPAMDSLLHTMKEQVVKLGKAAHRWRLHIAQTRMHCKCAGAFEGWNVIICTEISKEGGFKRLLEAGGAKVIATRPPFSKLTEVTHAFMDLAKIKYEVNIQALLKEDIQCLRPEYIASYLMEDPPPAYQAYYITEVHSFFR</sequence>
<dbReference type="FunFam" id="3.40.50.10190:FF:000020">
    <property type="entry name" value="DNA topoisomerase II binding protein 1"/>
    <property type="match status" value="1"/>
</dbReference>
<dbReference type="Gene3D" id="3.40.50.10190">
    <property type="entry name" value="BRCT domain"/>
    <property type="match status" value="9"/>
</dbReference>
<dbReference type="SUPFAM" id="SSF52113">
    <property type="entry name" value="BRCT domain"/>
    <property type="match status" value="6"/>
</dbReference>
<dbReference type="CDD" id="cd17727">
    <property type="entry name" value="BRCT_TopBP1_rpt6"/>
    <property type="match status" value="1"/>
</dbReference>
<dbReference type="CDD" id="cd18434">
    <property type="entry name" value="BRCT_TopBP1_rpt5"/>
    <property type="match status" value="1"/>
</dbReference>
<dbReference type="FunFam" id="3.40.50.10190:FF:000021">
    <property type="entry name" value="DNA topoisomerase II binding protein 1"/>
    <property type="match status" value="1"/>
</dbReference>
<dbReference type="InterPro" id="IPR044737">
    <property type="entry name" value="TopBP1_BRCT_1"/>
</dbReference>
<feature type="compositionally biased region" description="Polar residues" evidence="15">
    <location>
        <begin position="1242"/>
        <end position="1260"/>
    </location>
</feature>
<keyword evidence="7" id="KW-0597">Phosphoprotein</keyword>
<feature type="domain" description="BRCT" evidence="16">
    <location>
        <begin position="354"/>
        <end position="444"/>
    </location>
</feature>
<feature type="compositionally biased region" description="Basic and acidic residues" evidence="15">
    <location>
        <begin position="1267"/>
        <end position="1281"/>
    </location>
</feature>
<dbReference type="GO" id="GO:0005813">
    <property type="term" value="C:centrosome"/>
    <property type="evidence" value="ECO:0007669"/>
    <property type="project" value="UniProtKB-SubCell"/>
</dbReference>
<evidence type="ECO:0000256" key="3">
    <source>
        <dbReference type="ARBA" id="ARBA00004300"/>
    </source>
</evidence>
<feature type="compositionally biased region" description="Polar residues" evidence="15">
    <location>
        <begin position="1347"/>
        <end position="1359"/>
    </location>
</feature>
<evidence type="ECO:0000313" key="17">
    <source>
        <dbReference type="Proteomes" id="UP000085678"/>
    </source>
</evidence>
<dbReference type="GO" id="GO:0033314">
    <property type="term" value="P:mitotic DNA replication checkpoint signaling"/>
    <property type="evidence" value="ECO:0007669"/>
    <property type="project" value="TreeGrafter"/>
</dbReference>
<keyword evidence="11" id="KW-0234">DNA repair</keyword>
<organism evidence="17 18">
    <name type="scientific">Lingula anatina</name>
    <name type="common">Brachiopod</name>
    <name type="synonym">Lingula unguis</name>
    <dbReference type="NCBI Taxonomy" id="7574"/>
    <lineage>
        <taxon>Eukaryota</taxon>
        <taxon>Metazoa</taxon>
        <taxon>Spiralia</taxon>
        <taxon>Lophotrochozoa</taxon>
        <taxon>Brachiopoda</taxon>
        <taxon>Linguliformea</taxon>
        <taxon>Lingulata</taxon>
        <taxon>Lingulida</taxon>
        <taxon>Linguloidea</taxon>
        <taxon>Lingulidae</taxon>
        <taxon>Lingula</taxon>
    </lineage>
</organism>
<feature type="domain" description="BRCT" evidence="16">
    <location>
        <begin position="977"/>
        <end position="1068"/>
    </location>
</feature>
<evidence type="ECO:0000256" key="10">
    <source>
        <dbReference type="ARBA" id="ARBA00023125"/>
    </source>
</evidence>
<protein>
    <submittedName>
        <fullName evidence="18">DNA topoisomerase 2-binding protein 1 isoform X1</fullName>
    </submittedName>
</protein>
<feature type="domain" description="BRCT" evidence="16">
    <location>
        <begin position="102"/>
        <end position="168"/>
    </location>
</feature>
<evidence type="ECO:0000256" key="8">
    <source>
        <dbReference type="ARBA" id="ARBA00022737"/>
    </source>
</evidence>
<feature type="domain" description="BRCT" evidence="16">
    <location>
        <begin position="190"/>
        <end position="279"/>
    </location>
</feature>
<reference evidence="18" key="1">
    <citation type="submission" date="2025-08" db="UniProtKB">
        <authorList>
            <consortium name="RefSeq"/>
        </authorList>
    </citation>
    <scope>IDENTIFICATION</scope>
    <source>
        <tissue evidence="18">Gonads</tissue>
    </source>
</reference>
<accession>A0A1S3KDC9</accession>
<feature type="compositionally biased region" description="Polar residues" evidence="15">
    <location>
        <begin position="1196"/>
        <end position="1225"/>
    </location>
</feature>
<evidence type="ECO:0000256" key="7">
    <source>
        <dbReference type="ARBA" id="ARBA00022553"/>
    </source>
</evidence>
<evidence type="ECO:0000256" key="6">
    <source>
        <dbReference type="ARBA" id="ARBA00022490"/>
    </source>
</evidence>
<feature type="region of interest" description="Disordered" evidence="15">
    <location>
        <begin position="845"/>
        <end position="877"/>
    </location>
</feature>
<dbReference type="RefSeq" id="XP_013420625.1">
    <property type="nucleotide sequence ID" value="XM_013565171.2"/>
</dbReference>
<feature type="region of interest" description="Disordered" evidence="15">
    <location>
        <begin position="1085"/>
        <end position="1147"/>
    </location>
</feature>
<keyword evidence="17" id="KW-1185">Reference proteome</keyword>
<comment type="similarity">
    <text evidence="14">Belongs to the TOPBP1 family.</text>
</comment>
<keyword evidence="13" id="KW-0539">Nucleus</keyword>
<gene>
    <name evidence="18" type="primary">LOC106180974</name>
</gene>
<feature type="compositionally biased region" description="Basic residues" evidence="15">
    <location>
        <begin position="923"/>
        <end position="932"/>
    </location>
</feature>
<feature type="region of interest" description="Disordered" evidence="15">
    <location>
        <begin position="1342"/>
        <end position="1368"/>
    </location>
</feature>
<keyword evidence="8" id="KW-0677">Repeat</keyword>
<keyword evidence="10" id="KW-0238">DNA-binding</keyword>
<feature type="compositionally biased region" description="Low complexity" evidence="15">
    <location>
        <begin position="1088"/>
        <end position="1104"/>
    </location>
</feature>
<name>A0A1S3KDC9_LINAN</name>
<dbReference type="Pfam" id="PF23294">
    <property type="entry name" value="BRCT_TopB1_SLF1"/>
    <property type="match status" value="1"/>
</dbReference>
<dbReference type="GO" id="GO:0005634">
    <property type="term" value="C:nucleus"/>
    <property type="evidence" value="ECO:0007669"/>
    <property type="project" value="UniProtKB-SubCell"/>
</dbReference>
<keyword evidence="5" id="KW-0158">Chromosome</keyword>
<dbReference type="GO" id="GO:0003677">
    <property type="term" value="F:DNA binding"/>
    <property type="evidence" value="ECO:0007669"/>
    <property type="project" value="UniProtKB-KW"/>
</dbReference>
<dbReference type="Pfam" id="PF21298">
    <property type="entry name" value="TopBP1_BRCT0"/>
    <property type="match status" value="1"/>
</dbReference>
<dbReference type="InterPro" id="IPR036420">
    <property type="entry name" value="BRCT_dom_sf"/>
</dbReference>
<evidence type="ECO:0000256" key="11">
    <source>
        <dbReference type="ARBA" id="ARBA00023204"/>
    </source>
</evidence>
<dbReference type="GO" id="GO:0006270">
    <property type="term" value="P:DNA replication initiation"/>
    <property type="evidence" value="ECO:0007669"/>
    <property type="project" value="TreeGrafter"/>
</dbReference>
<dbReference type="CDD" id="cd17738">
    <property type="entry name" value="BRCT_TopBP1_rpt7"/>
    <property type="match status" value="1"/>
</dbReference>
<dbReference type="CDD" id="cd17731">
    <property type="entry name" value="BRCT_TopBP1_rpt2_like"/>
    <property type="match status" value="1"/>
</dbReference>
<dbReference type="PANTHER" id="PTHR13561">
    <property type="entry name" value="DNA REPLICATION REGULATOR DPB11-RELATED"/>
    <property type="match status" value="1"/>
</dbReference>
<feature type="region of interest" description="Disordered" evidence="15">
    <location>
        <begin position="1183"/>
        <end position="1314"/>
    </location>
</feature>
<dbReference type="InParanoid" id="A0A1S3KDC9"/>
<dbReference type="CDD" id="cd17728">
    <property type="entry name" value="BRCT_TopBP1_rpt8"/>
    <property type="match status" value="1"/>
</dbReference>
<dbReference type="PROSITE" id="PS50172">
    <property type="entry name" value="BRCT"/>
    <property type="match status" value="6"/>
</dbReference>
<feature type="domain" description="BRCT" evidence="16">
    <location>
        <begin position="648"/>
        <end position="743"/>
    </location>
</feature>
<evidence type="ECO:0000256" key="13">
    <source>
        <dbReference type="ARBA" id="ARBA00023242"/>
    </source>
</evidence>
<dbReference type="FunFam" id="3.40.50.10190:FF:000010">
    <property type="entry name" value="DNA topoisomerase II binding protein 1"/>
    <property type="match status" value="1"/>
</dbReference>
<dbReference type="GeneID" id="106180974"/>
<dbReference type="GO" id="GO:0007095">
    <property type="term" value="P:mitotic G2 DNA damage checkpoint signaling"/>
    <property type="evidence" value="ECO:0007669"/>
    <property type="project" value="TreeGrafter"/>
</dbReference>
<feature type="compositionally biased region" description="Polar residues" evidence="15">
    <location>
        <begin position="1282"/>
        <end position="1293"/>
    </location>
</feature>
<dbReference type="InterPro" id="IPR049542">
    <property type="entry name" value="TopBP1-like_BRCT0"/>
</dbReference>
<dbReference type="InterPro" id="IPR057595">
    <property type="entry name" value="TopB1_SLF1_BRCT"/>
</dbReference>
<dbReference type="Proteomes" id="UP000085678">
    <property type="component" value="Unplaced"/>
</dbReference>
<dbReference type="InterPro" id="IPR001357">
    <property type="entry name" value="BRCT_dom"/>
</dbReference>
<dbReference type="CDD" id="cd17737">
    <property type="entry name" value="BRCT_TopBP1_rpt1"/>
    <property type="match status" value="1"/>
</dbReference>
<evidence type="ECO:0000256" key="9">
    <source>
        <dbReference type="ARBA" id="ARBA00022763"/>
    </source>
</evidence>
<keyword evidence="12" id="KW-0206">Cytoskeleton</keyword>
<dbReference type="Pfam" id="PF00533">
    <property type="entry name" value="BRCT"/>
    <property type="match status" value="4"/>
</dbReference>
<dbReference type="SMART" id="SM00292">
    <property type="entry name" value="BRCT"/>
    <property type="match status" value="6"/>
</dbReference>
<keyword evidence="6" id="KW-0963">Cytoplasm</keyword>
<dbReference type="STRING" id="7574.A0A1S3KDC9"/>
<dbReference type="GO" id="GO:0000922">
    <property type="term" value="C:spindle pole"/>
    <property type="evidence" value="ECO:0007669"/>
    <property type="project" value="UniProtKB-SubCell"/>
</dbReference>
<dbReference type="FunFam" id="3.40.50.10190:FF:000023">
    <property type="entry name" value="DNA topoisomerase II binding protein 1"/>
    <property type="match status" value="1"/>
</dbReference>
<keyword evidence="9" id="KW-0227">DNA damage</keyword>
<evidence type="ECO:0000256" key="15">
    <source>
        <dbReference type="SAM" id="MobiDB-lite"/>
    </source>
</evidence>
<dbReference type="PANTHER" id="PTHR13561:SF20">
    <property type="entry name" value="DNA TOPOISOMERASE 2-BINDING PROTEIN 1"/>
    <property type="match status" value="1"/>
</dbReference>
<dbReference type="GO" id="GO:0006281">
    <property type="term" value="P:DNA repair"/>
    <property type="evidence" value="ECO:0007669"/>
    <property type="project" value="UniProtKB-KW"/>
</dbReference>
<proteinExistence type="inferred from homology"/>
<dbReference type="Pfam" id="PF12738">
    <property type="entry name" value="PTCB-BRCT"/>
    <property type="match status" value="2"/>
</dbReference>
<evidence type="ECO:0000256" key="4">
    <source>
        <dbReference type="ARBA" id="ARBA00004647"/>
    </source>
</evidence>
<feature type="compositionally biased region" description="Basic and acidic residues" evidence="15">
    <location>
        <begin position="1298"/>
        <end position="1314"/>
    </location>
</feature>
<comment type="subcellular location">
    <subcellularLocation>
        <location evidence="2">Chromosome</location>
    </subcellularLocation>
    <subcellularLocation>
        <location evidence="3">Cytoplasm</location>
        <location evidence="3">Cytoskeleton</location>
        <location evidence="3">Microtubule organizing center</location>
        <location evidence="3">Centrosome</location>
    </subcellularLocation>
    <subcellularLocation>
        <location evidence="4">Cytoplasm</location>
        <location evidence="4">Cytoskeleton</location>
        <location evidence="4">Spindle pole</location>
    </subcellularLocation>
    <subcellularLocation>
        <location evidence="1">Nucleus</location>
    </subcellularLocation>
</comment>
<dbReference type="FunCoup" id="A0A1S3KDC9">
    <property type="interactions" value="2233"/>
</dbReference>
<evidence type="ECO:0000256" key="12">
    <source>
        <dbReference type="ARBA" id="ARBA00023212"/>
    </source>
</evidence>
<dbReference type="FunFam" id="3.40.50.10190:FF:000018">
    <property type="entry name" value="DNA topoisomerase 2-binding protein 1"/>
    <property type="match status" value="1"/>
</dbReference>
<feature type="region of interest" description="Disordered" evidence="15">
    <location>
        <begin position="913"/>
        <end position="932"/>
    </location>
</feature>
<dbReference type="CDD" id="cd17749">
    <property type="entry name" value="BRCT_TopBP1_rpt4"/>
    <property type="match status" value="1"/>
</dbReference>
<evidence type="ECO:0000256" key="2">
    <source>
        <dbReference type="ARBA" id="ARBA00004286"/>
    </source>
</evidence>
<evidence type="ECO:0000256" key="5">
    <source>
        <dbReference type="ARBA" id="ARBA00022454"/>
    </source>
</evidence>
<dbReference type="InterPro" id="IPR059215">
    <property type="entry name" value="BRCT2_TopBP1-like"/>
</dbReference>
<dbReference type="FunFam" id="3.40.50.10190:FF:000028">
    <property type="entry name" value="DNA topoisomerase 2-binding protein 1 isoform X1"/>
    <property type="match status" value="1"/>
</dbReference>
<dbReference type="KEGG" id="lak:106180974"/>
<feature type="compositionally biased region" description="Pro residues" evidence="15">
    <location>
        <begin position="1105"/>
        <end position="1122"/>
    </location>
</feature>
<evidence type="ECO:0000259" key="16">
    <source>
        <dbReference type="PROSITE" id="PS50172"/>
    </source>
</evidence>
<evidence type="ECO:0000256" key="1">
    <source>
        <dbReference type="ARBA" id="ARBA00004123"/>
    </source>
</evidence>
<evidence type="ECO:0000256" key="14">
    <source>
        <dbReference type="ARBA" id="ARBA00061360"/>
    </source>
</evidence>
<dbReference type="InterPro" id="IPR049936">
    <property type="entry name" value="TopBP1_BRCT_8"/>
</dbReference>
<dbReference type="GO" id="GO:0005694">
    <property type="term" value="C:chromosome"/>
    <property type="evidence" value="ECO:0007669"/>
    <property type="project" value="UniProtKB-SubCell"/>
</dbReference>
<evidence type="ECO:0000313" key="18">
    <source>
        <dbReference type="RefSeq" id="XP_013420625.1"/>
    </source>
</evidence>